<dbReference type="RefSeq" id="WP_011720227.1">
    <property type="nucleotide sequence ID" value="NC_008578.1"/>
</dbReference>
<proteinExistence type="predicted"/>
<dbReference type="Proteomes" id="UP000008221">
    <property type="component" value="Chromosome"/>
</dbReference>
<organism evidence="1 2">
    <name type="scientific">Acidothermus cellulolyticus (strain ATCC 43068 / DSM 8971 / 11B)</name>
    <dbReference type="NCBI Taxonomy" id="351607"/>
    <lineage>
        <taxon>Bacteria</taxon>
        <taxon>Bacillati</taxon>
        <taxon>Actinomycetota</taxon>
        <taxon>Actinomycetes</taxon>
        <taxon>Acidothermales</taxon>
        <taxon>Acidothermaceae</taxon>
        <taxon>Acidothermus</taxon>
    </lineage>
</organism>
<protein>
    <submittedName>
        <fullName evidence="1">Uncharacterized protein</fullName>
    </submittedName>
</protein>
<dbReference type="HOGENOM" id="CLU_1003917_0_0_11"/>
<evidence type="ECO:0000313" key="1">
    <source>
        <dbReference type="EMBL" id="ABK53164.1"/>
    </source>
</evidence>
<gene>
    <name evidence="1" type="ordered locus">Acel_1392</name>
</gene>
<evidence type="ECO:0000313" key="2">
    <source>
        <dbReference type="Proteomes" id="UP000008221"/>
    </source>
</evidence>
<dbReference type="EMBL" id="CP000481">
    <property type="protein sequence ID" value="ABK53164.1"/>
    <property type="molecule type" value="Genomic_DNA"/>
</dbReference>
<keyword evidence="2" id="KW-1185">Reference proteome</keyword>
<dbReference type="AlphaFoldDB" id="A0LUQ4"/>
<name>A0LUQ4_ACIC1</name>
<dbReference type="eggNOG" id="ENOG5033ZMN">
    <property type="taxonomic scope" value="Bacteria"/>
</dbReference>
<dbReference type="OrthoDB" id="5198172at2"/>
<sequence>MAPARNQSDAESSASSVALRQCLLAVSVTADIDLTPTDDGAVIAGVPVVRLTFSEVAEAIRNAAPQTALARRRLLRWIRLRRALAERSIDELAESARPVGLPIGHELHPGPDWVCEHILGGCLDLGIGIVGLDDADPQRVVVVPPGVFRATNIDTTEWWRAAYEYLENMGALATVRWRREPRRPLHPMGDCDVVTLLGSAVFRGAIAADAGGMRAVAAPMRHRGWLELSRIDPAFVRAAAMLTDDENRGFVRPVLVTADEVCLAGDGDGVRIVLRDPAARDERWLRDVLYH</sequence>
<dbReference type="KEGG" id="ace:Acel_1392"/>
<accession>A0LUQ4</accession>
<reference evidence="1 2" key="1">
    <citation type="journal article" date="2009" name="Genome Res.">
        <title>Complete genome of the cellulolytic thermophile Acidothermus cellulolyticus 11B provides insights into its ecophysiological and evolutionary adaptations.</title>
        <authorList>
            <person name="Barabote R.D."/>
            <person name="Xie G."/>
            <person name="Leu D.H."/>
            <person name="Normand P."/>
            <person name="Necsulea A."/>
            <person name="Daubin V."/>
            <person name="Medigue C."/>
            <person name="Adney W.S."/>
            <person name="Xu X.C."/>
            <person name="Lapidus A."/>
            <person name="Parales R.E."/>
            <person name="Detter C."/>
            <person name="Pujic P."/>
            <person name="Bruce D."/>
            <person name="Lavire C."/>
            <person name="Challacombe J.F."/>
            <person name="Brettin T.S."/>
            <person name="Berry A.M."/>
        </authorList>
    </citation>
    <scope>NUCLEOTIDE SEQUENCE [LARGE SCALE GENOMIC DNA]</scope>
    <source>
        <strain evidence="2">ATCC 43068 / DSM 8971 / 11B</strain>
    </source>
</reference>
<dbReference type="InParanoid" id="A0LUQ4"/>